<organism evidence="2 3">
    <name type="scientific">Parnassius apollo</name>
    <name type="common">Apollo butterfly</name>
    <name type="synonym">Papilio apollo</name>
    <dbReference type="NCBI Taxonomy" id="110799"/>
    <lineage>
        <taxon>Eukaryota</taxon>
        <taxon>Metazoa</taxon>
        <taxon>Ecdysozoa</taxon>
        <taxon>Arthropoda</taxon>
        <taxon>Hexapoda</taxon>
        <taxon>Insecta</taxon>
        <taxon>Pterygota</taxon>
        <taxon>Neoptera</taxon>
        <taxon>Endopterygota</taxon>
        <taxon>Lepidoptera</taxon>
        <taxon>Glossata</taxon>
        <taxon>Ditrysia</taxon>
        <taxon>Papilionoidea</taxon>
        <taxon>Papilionidae</taxon>
        <taxon>Parnassiinae</taxon>
        <taxon>Parnassini</taxon>
        <taxon>Parnassius</taxon>
        <taxon>Parnassius</taxon>
    </lineage>
</organism>
<protein>
    <submittedName>
        <fullName evidence="2">(apollo) hypothetical protein</fullName>
    </submittedName>
</protein>
<evidence type="ECO:0000313" key="2">
    <source>
        <dbReference type="EMBL" id="CAG5016943.1"/>
    </source>
</evidence>
<dbReference type="Proteomes" id="UP000691718">
    <property type="component" value="Unassembled WGS sequence"/>
</dbReference>
<comment type="caution">
    <text evidence="2">The sequence shown here is derived from an EMBL/GenBank/DDBJ whole genome shotgun (WGS) entry which is preliminary data.</text>
</comment>
<feature type="signal peptide" evidence="1">
    <location>
        <begin position="1"/>
        <end position="17"/>
    </location>
</feature>
<evidence type="ECO:0000256" key="1">
    <source>
        <dbReference type="SAM" id="SignalP"/>
    </source>
</evidence>
<dbReference type="OrthoDB" id="7430529at2759"/>
<sequence length="220" mass="24687">MLRGFVLILNILYTVDCTYVMSVYGDVLKDTKFFTKTYPWIIDNIGGEVVIDYYLLGSGRYTVPQMCVLNELRLNTFLQAQYLKCEAEGTSSEVCLCETGIDPQRFRRCVLTKGSLASFAAAKYTQLGIDASPVVEIGLKNTIFEVDDHWYLKKICTIFGDNLPRGCIKPFSCNSTETEYEIARSNHIACSRCCPTQIYPKESTYTTTSTTASSSLLNVL</sequence>
<dbReference type="EMBL" id="CAJQZP010001115">
    <property type="protein sequence ID" value="CAG5016943.1"/>
    <property type="molecule type" value="Genomic_DNA"/>
</dbReference>
<name>A0A8S3XC57_PARAO</name>
<proteinExistence type="predicted"/>
<keyword evidence="1" id="KW-0732">Signal</keyword>
<gene>
    <name evidence="2" type="ORF">PAPOLLO_LOCUS16592</name>
</gene>
<keyword evidence="3" id="KW-1185">Reference proteome</keyword>
<feature type="chain" id="PRO_5035886579" evidence="1">
    <location>
        <begin position="18"/>
        <end position="220"/>
    </location>
</feature>
<dbReference type="AlphaFoldDB" id="A0A8S3XC57"/>
<evidence type="ECO:0000313" key="3">
    <source>
        <dbReference type="Proteomes" id="UP000691718"/>
    </source>
</evidence>
<reference evidence="2" key="1">
    <citation type="submission" date="2021-04" db="EMBL/GenBank/DDBJ databases">
        <authorList>
            <person name="Tunstrom K."/>
        </authorList>
    </citation>
    <scope>NUCLEOTIDE SEQUENCE</scope>
</reference>
<accession>A0A8S3XC57</accession>